<gene>
    <name evidence="2" type="ORF">D9757_015329</name>
</gene>
<proteinExistence type="predicted"/>
<organism evidence="2 3">
    <name type="scientific">Collybiopsis confluens</name>
    <dbReference type="NCBI Taxonomy" id="2823264"/>
    <lineage>
        <taxon>Eukaryota</taxon>
        <taxon>Fungi</taxon>
        <taxon>Dikarya</taxon>
        <taxon>Basidiomycota</taxon>
        <taxon>Agaricomycotina</taxon>
        <taxon>Agaricomycetes</taxon>
        <taxon>Agaricomycetidae</taxon>
        <taxon>Agaricales</taxon>
        <taxon>Marasmiineae</taxon>
        <taxon>Omphalotaceae</taxon>
        <taxon>Collybiopsis</taxon>
    </lineage>
</organism>
<evidence type="ECO:0000313" key="3">
    <source>
        <dbReference type="Proteomes" id="UP000518752"/>
    </source>
</evidence>
<dbReference type="Proteomes" id="UP000518752">
    <property type="component" value="Unassembled WGS sequence"/>
</dbReference>
<evidence type="ECO:0000313" key="2">
    <source>
        <dbReference type="EMBL" id="KAF5344550.1"/>
    </source>
</evidence>
<dbReference type="OrthoDB" id="10683384at2759"/>
<feature type="compositionally biased region" description="Polar residues" evidence="1">
    <location>
        <begin position="17"/>
        <end position="28"/>
    </location>
</feature>
<keyword evidence="3" id="KW-1185">Reference proteome</keyword>
<reference evidence="2 3" key="1">
    <citation type="journal article" date="2020" name="ISME J.">
        <title>Uncovering the hidden diversity of litter-decomposition mechanisms in mushroom-forming fungi.</title>
        <authorList>
            <person name="Floudas D."/>
            <person name="Bentzer J."/>
            <person name="Ahren D."/>
            <person name="Johansson T."/>
            <person name="Persson P."/>
            <person name="Tunlid A."/>
        </authorList>
    </citation>
    <scope>NUCLEOTIDE SEQUENCE [LARGE SCALE GENOMIC DNA]</scope>
    <source>
        <strain evidence="2 3">CBS 406.79</strain>
    </source>
</reference>
<protein>
    <submittedName>
        <fullName evidence="2">Uncharacterized protein</fullName>
    </submittedName>
</protein>
<comment type="caution">
    <text evidence="2">The sequence shown here is derived from an EMBL/GenBank/DDBJ whole genome shotgun (WGS) entry which is preliminary data.</text>
</comment>
<name>A0A8H5CMR4_9AGAR</name>
<dbReference type="AlphaFoldDB" id="A0A8H5CMR4"/>
<dbReference type="EMBL" id="JAACJN010000402">
    <property type="protein sequence ID" value="KAF5344550.1"/>
    <property type="molecule type" value="Genomic_DNA"/>
</dbReference>
<accession>A0A8H5CMR4</accession>
<feature type="compositionally biased region" description="Basic and acidic residues" evidence="1">
    <location>
        <begin position="72"/>
        <end position="86"/>
    </location>
</feature>
<evidence type="ECO:0000256" key="1">
    <source>
        <dbReference type="SAM" id="MobiDB-lite"/>
    </source>
</evidence>
<feature type="compositionally biased region" description="Basic and acidic residues" evidence="1">
    <location>
        <begin position="174"/>
        <end position="193"/>
    </location>
</feature>
<sequence length="520" mass="59269">MAKRSAPMESGRVRQLCSMQQNLQTPSHIEQPLVEQSRGKRVQAQDSDIENDTETAPIKMAKGSRGRSKNIFIDDKAAHSERDKSSDGSNEDSDDDDKSLKDFIVLDEPPAAMTQEDIENIESSPIQKAKVLVPDSDIEQDHEQENEDKSDPMVENTNKETKVVAKKSAQRKAAAWDDSDKDKDKPSQNDQVKDIVNIDLNQKAVEENKNDNALEEETAREITAAEQQKALHKLSDMTSDLLDISAKYFIGWSLLNLVLPNFGKQTNAPIETRVKYMRNVEEETVKKYAAEWTTIYNKDRKALVQHLPLSQFPMRNLLQQQKGNRSQSLQDSTERLFWCMHNLEPLLTKYAELAEKVDDPDHDNSNDMVELDNLGDQLKDHGNWVVACYDQDHMKADGIIGLAYMQLGFNQSVQKEADTDESNFDNLMRTVIQIEDEELQQKAIAMMTLNSDKLRWMPKILQECQPLIQEYAAIARMLPIYSPINLKLFHSSANIIWPAVRVFLDSGMRLFEFLVGGRNI</sequence>
<feature type="region of interest" description="Disordered" evidence="1">
    <location>
        <begin position="1"/>
        <end position="195"/>
    </location>
</feature>
<feature type="compositionally biased region" description="Basic and acidic residues" evidence="1">
    <location>
        <begin position="139"/>
        <end position="163"/>
    </location>
</feature>